<name>A0A9P1CQZ0_9DINO</name>
<protein>
    <submittedName>
        <fullName evidence="1">Uncharacterized protein</fullName>
    </submittedName>
</protein>
<dbReference type="Proteomes" id="UP001152797">
    <property type="component" value="Unassembled WGS sequence"/>
</dbReference>
<comment type="caution">
    <text evidence="1">The sequence shown here is derived from an EMBL/GenBank/DDBJ whole genome shotgun (WGS) entry which is preliminary data.</text>
</comment>
<sequence length="135" mass="16000">MLDDGSESEQEIHPINTKLLQDVLRHFRQQIRNLDPSSPSEKWRHLVQWFDITDMRLRFAHSNVSHTFRQPPHKGYKLTELVDSFLRGDERPVAADWKGLLRVVCGNRRLWTLREFLRRHGGWTHAVPHTPVIVH</sequence>
<reference evidence="1" key="1">
    <citation type="submission" date="2022-10" db="EMBL/GenBank/DDBJ databases">
        <authorList>
            <person name="Chen Y."/>
            <person name="Dougan E. K."/>
            <person name="Chan C."/>
            <person name="Rhodes N."/>
            <person name="Thang M."/>
        </authorList>
    </citation>
    <scope>NUCLEOTIDE SEQUENCE</scope>
</reference>
<proteinExistence type="predicted"/>
<gene>
    <name evidence="1" type="ORF">C1SCF055_LOCUS22657</name>
</gene>
<keyword evidence="3" id="KW-1185">Reference proteome</keyword>
<dbReference type="EMBL" id="CAMXCT030002166">
    <property type="protein sequence ID" value="CAL4783471.1"/>
    <property type="molecule type" value="Genomic_DNA"/>
</dbReference>
<dbReference type="EMBL" id="CAMXCT020002166">
    <property type="protein sequence ID" value="CAL1149534.1"/>
    <property type="molecule type" value="Genomic_DNA"/>
</dbReference>
<evidence type="ECO:0000313" key="3">
    <source>
        <dbReference type="Proteomes" id="UP001152797"/>
    </source>
</evidence>
<reference evidence="2" key="2">
    <citation type="submission" date="2024-04" db="EMBL/GenBank/DDBJ databases">
        <authorList>
            <person name="Chen Y."/>
            <person name="Shah S."/>
            <person name="Dougan E. K."/>
            <person name="Thang M."/>
            <person name="Chan C."/>
        </authorList>
    </citation>
    <scope>NUCLEOTIDE SEQUENCE [LARGE SCALE GENOMIC DNA]</scope>
</reference>
<dbReference type="EMBL" id="CAMXCT010002166">
    <property type="protein sequence ID" value="CAI3996159.1"/>
    <property type="molecule type" value="Genomic_DNA"/>
</dbReference>
<organism evidence="1">
    <name type="scientific">Cladocopium goreaui</name>
    <dbReference type="NCBI Taxonomy" id="2562237"/>
    <lineage>
        <taxon>Eukaryota</taxon>
        <taxon>Sar</taxon>
        <taxon>Alveolata</taxon>
        <taxon>Dinophyceae</taxon>
        <taxon>Suessiales</taxon>
        <taxon>Symbiodiniaceae</taxon>
        <taxon>Cladocopium</taxon>
    </lineage>
</organism>
<accession>A0A9P1CQZ0</accession>
<dbReference type="AlphaFoldDB" id="A0A9P1CQZ0"/>
<dbReference type="OrthoDB" id="407206at2759"/>
<evidence type="ECO:0000313" key="1">
    <source>
        <dbReference type="EMBL" id="CAI3996159.1"/>
    </source>
</evidence>
<evidence type="ECO:0000313" key="2">
    <source>
        <dbReference type="EMBL" id="CAL1149534.1"/>
    </source>
</evidence>